<feature type="region of interest" description="Disordered" evidence="1">
    <location>
        <begin position="1"/>
        <end position="36"/>
    </location>
</feature>
<evidence type="ECO:0000313" key="2">
    <source>
        <dbReference type="EMBL" id="VDK37413.1"/>
    </source>
</evidence>
<protein>
    <submittedName>
        <fullName evidence="2">Uncharacterized protein</fullName>
    </submittedName>
</protein>
<dbReference type="OrthoDB" id="5793424at2759"/>
<evidence type="ECO:0000313" key="3">
    <source>
        <dbReference type="Proteomes" id="UP000271098"/>
    </source>
</evidence>
<reference evidence="2 3" key="1">
    <citation type="submission" date="2018-11" db="EMBL/GenBank/DDBJ databases">
        <authorList>
            <consortium name="Pathogen Informatics"/>
        </authorList>
    </citation>
    <scope>NUCLEOTIDE SEQUENCE [LARGE SCALE GENOMIC DNA]</scope>
</reference>
<keyword evidence="3" id="KW-1185">Reference proteome</keyword>
<dbReference type="EMBL" id="UYRT01004863">
    <property type="protein sequence ID" value="VDK37413.1"/>
    <property type="molecule type" value="Genomic_DNA"/>
</dbReference>
<evidence type="ECO:0000256" key="1">
    <source>
        <dbReference type="SAM" id="MobiDB-lite"/>
    </source>
</evidence>
<feature type="compositionally biased region" description="Basic and acidic residues" evidence="1">
    <location>
        <begin position="10"/>
        <end position="19"/>
    </location>
</feature>
<organism evidence="2 3">
    <name type="scientific">Gongylonema pulchrum</name>
    <dbReference type="NCBI Taxonomy" id="637853"/>
    <lineage>
        <taxon>Eukaryota</taxon>
        <taxon>Metazoa</taxon>
        <taxon>Ecdysozoa</taxon>
        <taxon>Nematoda</taxon>
        <taxon>Chromadorea</taxon>
        <taxon>Rhabditida</taxon>
        <taxon>Spirurina</taxon>
        <taxon>Spiruromorpha</taxon>
        <taxon>Spiruroidea</taxon>
        <taxon>Gongylonematidae</taxon>
        <taxon>Gongylonema</taxon>
    </lineage>
</organism>
<proteinExistence type="predicted"/>
<sequence>MTEVAPHYYRGKELDDPASRKMPKQKGKSAAELSSL</sequence>
<dbReference type="Proteomes" id="UP000271098">
    <property type="component" value="Unassembled WGS sequence"/>
</dbReference>
<accession>A0A3P6Q513</accession>
<name>A0A3P6Q513_9BILA</name>
<gene>
    <name evidence="2" type="ORF">GPUH_LOCUS3014</name>
</gene>
<dbReference type="AlphaFoldDB" id="A0A3P6Q513"/>